<feature type="topological domain" description="Cytoplasmic" evidence="8">
    <location>
        <begin position="23"/>
        <end position="564"/>
    </location>
</feature>
<dbReference type="OrthoDB" id="1654473at2"/>
<accession>A0A1H8T155</accession>
<protein>
    <recommendedName>
        <fullName evidence="8">Septation ring formation regulator EzrA</fullName>
    </recommendedName>
</protein>
<keyword evidence="3 8" id="KW-1133">Transmembrane helix</keyword>
<dbReference type="GO" id="GO:0005940">
    <property type="term" value="C:septin ring"/>
    <property type="evidence" value="ECO:0007669"/>
    <property type="project" value="InterPro"/>
</dbReference>
<evidence type="ECO:0000256" key="7">
    <source>
        <dbReference type="ARBA" id="ARBA00023306"/>
    </source>
</evidence>
<feature type="coiled-coil region" evidence="8">
    <location>
        <begin position="106"/>
        <end position="133"/>
    </location>
</feature>
<sequence>MAAYIIGFIIVVIVMITIGLILRKRIYDRVDKLEAWKMDIMNRNVSAELQRIKTLRLSGETQEKFESWKSTWDRILTRDLPDIEEFLFDAEEAADRFRMPSAKKNLAQVEATLNSSEQTIKDMFAELEELLDSEKQSRKELDTVIPQIKELRHLLLEGSHLFDKAVKRFEQEIQAQQEELDLFYQESDEGNYYEARKIVDRVKEAIKDLAIRMEAFPVIYKKVKKELPDKINELRNGIIEMKTAGFHINDQDFLRELDNFNEQVTGYVAKLEREDDQSIYEFVEIVEERIQEVYNVLEREAKAKAYVEKHIDRLADQLLAEVKEFQKTDAEVTELQKTYYLEGSDLELYDNLKKWIHQLERHSEDIISNLEEGKQTYVGLKDQLESSFQDIEKLQESHHEFKDQVRTIRKDELVAKEQIQVLQQQLQETNRQLKKSNLPGVPSFVWNQLDEATVNSGKVNEKLNEQPLDMGQVNHALEQATSSVEALLAQTEQMIEQAYLVERVIQYGNRYRSQYPVLAGKLLEAEKLFRDYHYEQALELAAETLEEVEPGALSKLELRIKVPS</sequence>
<evidence type="ECO:0000256" key="5">
    <source>
        <dbReference type="ARBA" id="ARBA00023136"/>
    </source>
</evidence>
<reference evidence="10 11" key="1">
    <citation type="submission" date="2016-10" db="EMBL/GenBank/DDBJ databases">
        <authorList>
            <person name="de Groot N.N."/>
        </authorList>
    </citation>
    <scope>NUCLEOTIDE SEQUENCE [LARGE SCALE GENOMIC DNA]</scope>
    <source>
        <strain evidence="10 11">CGMCC 1.10434</strain>
    </source>
</reference>
<evidence type="ECO:0000256" key="4">
    <source>
        <dbReference type="ARBA" id="ARBA00023054"/>
    </source>
</evidence>
<dbReference type="RefSeq" id="WP_091500013.1">
    <property type="nucleotide sequence ID" value="NZ_FODJ01000014.1"/>
</dbReference>
<evidence type="ECO:0000313" key="11">
    <source>
        <dbReference type="Proteomes" id="UP000199300"/>
    </source>
</evidence>
<feature type="transmembrane region" description="Helical" evidence="9">
    <location>
        <begin position="6"/>
        <end position="22"/>
    </location>
</feature>
<dbReference type="Pfam" id="PF06160">
    <property type="entry name" value="EzrA"/>
    <property type="match status" value="1"/>
</dbReference>
<evidence type="ECO:0000256" key="9">
    <source>
        <dbReference type="SAM" id="Phobius"/>
    </source>
</evidence>
<gene>
    <name evidence="8" type="primary">ezrA</name>
    <name evidence="10" type="ORF">SAMN04488134_11440</name>
</gene>
<dbReference type="HAMAP" id="MF_00728">
    <property type="entry name" value="EzrA"/>
    <property type="match status" value="1"/>
</dbReference>
<keyword evidence="8" id="KW-1003">Cell membrane</keyword>
<dbReference type="AlphaFoldDB" id="A0A1H8T155"/>
<evidence type="ECO:0000256" key="3">
    <source>
        <dbReference type="ARBA" id="ARBA00022989"/>
    </source>
</evidence>
<dbReference type="GO" id="GO:0000921">
    <property type="term" value="P:septin ring assembly"/>
    <property type="evidence" value="ECO:0007669"/>
    <property type="project" value="InterPro"/>
</dbReference>
<evidence type="ECO:0000256" key="8">
    <source>
        <dbReference type="HAMAP-Rule" id="MF_00728"/>
    </source>
</evidence>
<keyword evidence="5 8" id="KW-0472">Membrane</keyword>
<keyword evidence="7 8" id="KW-0131">Cell cycle</keyword>
<feature type="topological domain" description="Extracellular" evidence="8">
    <location>
        <begin position="1"/>
        <end position="3"/>
    </location>
</feature>
<comment type="subcellular location">
    <subcellularLocation>
        <location evidence="8">Cell membrane</location>
        <topology evidence="8">Single-pass membrane protein</topology>
    </subcellularLocation>
    <text evidence="8">Colocalized with FtsZ to the nascent septal site.</text>
</comment>
<proteinExistence type="inferred from homology"/>
<dbReference type="STRING" id="872970.SAMN04488134_11440"/>
<evidence type="ECO:0000256" key="2">
    <source>
        <dbReference type="ARBA" id="ARBA00022692"/>
    </source>
</evidence>
<dbReference type="EMBL" id="FODJ01000014">
    <property type="protein sequence ID" value="SEO84710.1"/>
    <property type="molecule type" value="Genomic_DNA"/>
</dbReference>
<feature type="coiled-coil region" evidence="8">
    <location>
        <begin position="377"/>
        <end position="436"/>
    </location>
</feature>
<dbReference type="GO" id="GO:0000917">
    <property type="term" value="P:division septum assembly"/>
    <property type="evidence" value="ECO:0007669"/>
    <property type="project" value="UniProtKB-KW"/>
</dbReference>
<evidence type="ECO:0000313" key="10">
    <source>
        <dbReference type="EMBL" id="SEO84710.1"/>
    </source>
</evidence>
<comment type="function">
    <text evidence="8">Negative regulator of FtsZ ring formation; modulates the frequency and position of FtsZ ring formation. Inhibits FtsZ ring formation at polar sites. Interacts either with FtsZ or with one of its binding partners to promote depolymerization.</text>
</comment>
<keyword evidence="4 8" id="KW-0175">Coiled coil</keyword>
<keyword evidence="6 8" id="KW-0717">Septation</keyword>
<dbReference type="InterPro" id="IPR010379">
    <property type="entry name" value="EzrA"/>
</dbReference>
<evidence type="ECO:0000256" key="1">
    <source>
        <dbReference type="ARBA" id="ARBA00022618"/>
    </source>
</evidence>
<name>A0A1H8T155_9BACI</name>
<keyword evidence="11" id="KW-1185">Reference proteome</keyword>
<evidence type="ECO:0000256" key="6">
    <source>
        <dbReference type="ARBA" id="ARBA00023210"/>
    </source>
</evidence>
<dbReference type="Proteomes" id="UP000199300">
    <property type="component" value="Unassembled WGS sequence"/>
</dbReference>
<comment type="similarity">
    <text evidence="8">Belongs to the EzrA family.</text>
</comment>
<keyword evidence="1 8" id="KW-0132">Cell division</keyword>
<keyword evidence="2 8" id="KW-0812">Transmembrane</keyword>
<organism evidence="10 11">
    <name type="scientific">Amphibacillus marinus</name>
    <dbReference type="NCBI Taxonomy" id="872970"/>
    <lineage>
        <taxon>Bacteria</taxon>
        <taxon>Bacillati</taxon>
        <taxon>Bacillota</taxon>
        <taxon>Bacilli</taxon>
        <taxon>Bacillales</taxon>
        <taxon>Bacillaceae</taxon>
        <taxon>Amphibacillus</taxon>
    </lineage>
</organism>
<dbReference type="GO" id="GO:0005886">
    <property type="term" value="C:plasma membrane"/>
    <property type="evidence" value="ECO:0007669"/>
    <property type="project" value="UniProtKB-SubCell"/>
</dbReference>